<evidence type="ECO:0000313" key="1">
    <source>
        <dbReference type="EMBL" id="KAK8480110.1"/>
    </source>
</evidence>
<dbReference type="Proteomes" id="UP001472677">
    <property type="component" value="Unassembled WGS sequence"/>
</dbReference>
<accession>A0ABR1ZI05</accession>
<keyword evidence="2" id="KW-1185">Reference proteome</keyword>
<protein>
    <submittedName>
        <fullName evidence="1">Uncharacterized protein</fullName>
    </submittedName>
</protein>
<proteinExistence type="predicted"/>
<reference evidence="1 2" key="1">
    <citation type="journal article" date="2024" name="G3 (Bethesda)">
        <title>Genome assembly of Hibiscus sabdariffa L. provides insights into metabolisms of medicinal natural products.</title>
        <authorList>
            <person name="Kim T."/>
        </authorList>
    </citation>
    <scope>NUCLEOTIDE SEQUENCE [LARGE SCALE GENOMIC DNA]</scope>
    <source>
        <strain evidence="1">TK-2024</strain>
        <tissue evidence="1">Old leaves</tissue>
    </source>
</reference>
<dbReference type="EMBL" id="JBBPBM010002114">
    <property type="protein sequence ID" value="KAK8480110.1"/>
    <property type="molecule type" value="Genomic_DNA"/>
</dbReference>
<organism evidence="1 2">
    <name type="scientific">Hibiscus sabdariffa</name>
    <name type="common">roselle</name>
    <dbReference type="NCBI Taxonomy" id="183260"/>
    <lineage>
        <taxon>Eukaryota</taxon>
        <taxon>Viridiplantae</taxon>
        <taxon>Streptophyta</taxon>
        <taxon>Embryophyta</taxon>
        <taxon>Tracheophyta</taxon>
        <taxon>Spermatophyta</taxon>
        <taxon>Magnoliopsida</taxon>
        <taxon>eudicotyledons</taxon>
        <taxon>Gunneridae</taxon>
        <taxon>Pentapetalae</taxon>
        <taxon>rosids</taxon>
        <taxon>malvids</taxon>
        <taxon>Malvales</taxon>
        <taxon>Malvaceae</taxon>
        <taxon>Malvoideae</taxon>
        <taxon>Hibiscus</taxon>
    </lineage>
</organism>
<evidence type="ECO:0000313" key="2">
    <source>
        <dbReference type="Proteomes" id="UP001472677"/>
    </source>
</evidence>
<gene>
    <name evidence="1" type="ORF">V6N12_065998</name>
</gene>
<name>A0ABR1ZI05_9ROSI</name>
<comment type="caution">
    <text evidence="1">The sequence shown here is derived from an EMBL/GenBank/DDBJ whole genome shotgun (WGS) entry which is preliminary data.</text>
</comment>
<sequence length="123" mass="13440">MESWGGESQNNSSHSQSLNIKRVSVSSKSGDPGEGPIRISKLLFGHRPLHPPNIHSPFLSPKTTATPCLPFQLVSYYNSFLFTLVGSQVLCYNNQTAGVASTLGVKHKLRSNHDCFAPLVIVY</sequence>